<dbReference type="GO" id="GO:0008781">
    <property type="term" value="F:N-acylneuraminate cytidylyltransferase activity"/>
    <property type="evidence" value="ECO:0007669"/>
    <property type="project" value="UniProtKB-EC"/>
</dbReference>
<dbReference type="InterPro" id="IPR050793">
    <property type="entry name" value="CMP-NeuNAc_synthase"/>
</dbReference>
<evidence type="ECO:0000313" key="1">
    <source>
        <dbReference type="EMBL" id="QDV44209.1"/>
    </source>
</evidence>
<accession>A0A518HTM6</accession>
<keyword evidence="1" id="KW-0548">Nucleotidyltransferase</keyword>
<dbReference type="RefSeq" id="WP_145388590.1">
    <property type="nucleotide sequence ID" value="NZ_CP037423.1"/>
</dbReference>
<dbReference type="EC" id="2.7.7.43" evidence="1"/>
<protein>
    <submittedName>
        <fullName evidence="1">N-acylneuraminate cytidylyltransferase</fullName>
        <ecNumber evidence="1">2.7.7.43</ecNumber>
    </submittedName>
</protein>
<proteinExistence type="predicted"/>
<gene>
    <name evidence="1" type="primary">neuA</name>
    <name evidence="1" type="ORF">Enr13x_40710</name>
</gene>
<keyword evidence="1" id="KW-0808">Transferase</keyword>
<dbReference type="SUPFAM" id="SSF53448">
    <property type="entry name" value="Nucleotide-diphospho-sugar transferases"/>
    <property type="match status" value="1"/>
</dbReference>
<organism evidence="1 2">
    <name type="scientific">Stieleria neptunia</name>
    <dbReference type="NCBI Taxonomy" id="2527979"/>
    <lineage>
        <taxon>Bacteria</taxon>
        <taxon>Pseudomonadati</taxon>
        <taxon>Planctomycetota</taxon>
        <taxon>Planctomycetia</taxon>
        <taxon>Pirellulales</taxon>
        <taxon>Pirellulaceae</taxon>
        <taxon>Stieleria</taxon>
    </lineage>
</organism>
<sequence length="226" mass="24641">MMNGQNVLAVIPARQNSKGLPGKNTIGLAGKPLIAYTIEAARASCLVDEVVVSTDGEAIRDIAIGLGASVPFLRPAELATDDTPGVAAVLHACHALPGYDLTVVLQPTSPLRNEHDIDAAIRRLEERNADFCVSVTPAKHHPNWLFKEEGGGFLSRYEDKPISGTRQSLDKVFALNGAIYVARTDQLKRQQTLFGRKTTAYIMTPDRSYDIDTELDLRICEMVIRG</sequence>
<dbReference type="Pfam" id="PF02348">
    <property type="entry name" value="CTP_transf_3"/>
    <property type="match status" value="1"/>
</dbReference>
<keyword evidence="2" id="KW-1185">Reference proteome</keyword>
<dbReference type="InterPro" id="IPR029044">
    <property type="entry name" value="Nucleotide-diphossugar_trans"/>
</dbReference>
<evidence type="ECO:0000313" key="2">
    <source>
        <dbReference type="Proteomes" id="UP000319004"/>
    </source>
</evidence>
<dbReference type="Proteomes" id="UP000319004">
    <property type="component" value="Chromosome"/>
</dbReference>
<name>A0A518HTM6_9BACT</name>
<dbReference type="OrthoDB" id="9805604at2"/>
<dbReference type="EMBL" id="CP037423">
    <property type="protein sequence ID" value="QDV44209.1"/>
    <property type="molecule type" value="Genomic_DNA"/>
</dbReference>
<dbReference type="InterPro" id="IPR003329">
    <property type="entry name" value="Cytidylyl_trans"/>
</dbReference>
<dbReference type="KEGG" id="snep:Enr13x_40710"/>
<reference evidence="1 2" key="1">
    <citation type="submission" date="2019-03" db="EMBL/GenBank/DDBJ databases">
        <title>Deep-cultivation of Planctomycetes and their phenomic and genomic characterization uncovers novel biology.</title>
        <authorList>
            <person name="Wiegand S."/>
            <person name="Jogler M."/>
            <person name="Boedeker C."/>
            <person name="Pinto D."/>
            <person name="Vollmers J."/>
            <person name="Rivas-Marin E."/>
            <person name="Kohn T."/>
            <person name="Peeters S.H."/>
            <person name="Heuer A."/>
            <person name="Rast P."/>
            <person name="Oberbeckmann S."/>
            <person name="Bunk B."/>
            <person name="Jeske O."/>
            <person name="Meyerdierks A."/>
            <person name="Storesund J.E."/>
            <person name="Kallscheuer N."/>
            <person name="Luecker S."/>
            <person name="Lage O.M."/>
            <person name="Pohl T."/>
            <person name="Merkel B.J."/>
            <person name="Hornburger P."/>
            <person name="Mueller R.-W."/>
            <person name="Bruemmer F."/>
            <person name="Labrenz M."/>
            <person name="Spormann A.M."/>
            <person name="Op den Camp H."/>
            <person name="Overmann J."/>
            <person name="Amann R."/>
            <person name="Jetten M.S.M."/>
            <person name="Mascher T."/>
            <person name="Medema M.H."/>
            <person name="Devos D.P."/>
            <person name="Kaster A.-K."/>
            <person name="Ovreas L."/>
            <person name="Rohde M."/>
            <person name="Galperin M.Y."/>
            <person name="Jogler C."/>
        </authorList>
    </citation>
    <scope>NUCLEOTIDE SEQUENCE [LARGE SCALE GENOMIC DNA]</scope>
    <source>
        <strain evidence="1 2">Enr13</strain>
    </source>
</reference>
<dbReference type="PANTHER" id="PTHR21485">
    <property type="entry name" value="HAD SUPERFAMILY MEMBERS CMAS AND KDSC"/>
    <property type="match status" value="1"/>
</dbReference>
<dbReference type="CDD" id="cd02513">
    <property type="entry name" value="CMP-NeuAc_Synthase"/>
    <property type="match status" value="1"/>
</dbReference>
<dbReference type="AlphaFoldDB" id="A0A518HTM6"/>
<dbReference type="Gene3D" id="3.90.550.10">
    <property type="entry name" value="Spore Coat Polysaccharide Biosynthesis Protein SpsA, Chain A"/>
    <property type="match status" value="1"/>
</dbReference>
<dbReference type="PANTHER" id="PTHR21485:SF6">
    <property type="entry name" value="N-ACYLNEURAMINATE CYTIDYLYLTRANSFERASE-RELATED"/>
    <property type="match status" value="1"/>
</dbReference>